<protein>
    <recommendedName>
        <fullName evidence="15">GPI mannosyltransferase 2</fullName>
    </recommendedName>
</protein>
<comment type="similarity">
    <text evidence="3">Belongs to the PIGV family.</text>
</comment>
<dbReference type="SUPFAM" id="SSF52540">
    <property type="entry name" value="P-loop containing nucleoside triphosphate hydrolases"/>
    <property type="match status" value="1"/>
</dbReference>
<evidence type="ECO:0000256" key="10">
    <source>
        <dbReference type="ARBA" id="ARBA00023136"/>
    </source>
</evidence>
<proteinExistence type="inferred from homology"/>
<feature type="region of interest" description="Disordered" evidence="11">
    <location>
        <begin position="612"/>
        <end position="639"/>
    </location>
</feature>
<keyword evidence="4" id="KW-0337">GPI-anchor biosynthesis</keyword>
<evidence type="ECO:0000256" key="3">
    <source>
        <dbReference type="ARBA" id="ARBA00008698"/>
    </source>
</evidence>
<evidence type="ECO:0000256" key="1">
    <source>
        <dbReference type="ARBA" id="ARBA00004477"/>
    </source>
</evidence>
<dbReference type="Gene3D" id="3.40.50.300">
    <property type="entry name" value="P-loop containing nucleotide triphosphate hydrolases"/>
    <property type="match status" value="1"/>
</dbReference>
<reference evidence="13 14" key="1">
    <citation type="submission" date="2022-05" db="EMBL/GenBank/DDBJ databases">
        <authorList>
            <consortium name="Genoscope - CEA"/>
            <person name="William W."/>
        </authorList>
    </citation>
    <scope>NUCLEOTIDE SEQUENCE [LARGE SCALE GENOMIC DNA]</scope>
</reference>
<dbReference type="Pfam" id="PF04188">
    <property type="entry name" value="Mannosyl_trans2"/>
    <property type="match status" value="1"/>
</dbReference>
<keyword evidence="9 12" id="KW-1133">Transmembrane helix</keyword>
<dbReference type="InterPro" id="IPR007315">
    <property type="entry name" value="PIG-V/Gpi18"/>
</dbReference>
<dbReference type="Proteomes" id="UP001159428">
    <property type="component" value="Unassembled WGS sequence"/>
</dbReference>
<name>A0AAU9WLX3_9CNID</name>
<feature type="transmembrane region" description="Helical" evidence="12">
    <location>
        <begin position="253"/>
        <end position="279"/>
    </location>
</feature>
<evidence type="ECO:0000256" key="5">
    <source>
        <dbReference type="ARBA" id="ARBA00022676"/>
    </source>
</evidence>
<evidence type="ECO:0000256" key="2">
    <source>
        <dbReference type="ARBA" id="ARBA00004687"/>
    </source>
</evidence>
<dbReference type="PANTHER" id="PTHR12468">
    <property type="entry name" value="GPI MANNOSYLTRANSFERASE 2"/>
    <property type="match status" value="1"/>
</dbReference>
<dbReference type="GO" id="GO:0000009">
    <property type="term" value="F:alpha-1,6-mannosyltransferase activity"/>
    <property type="evidence" value="ECO:0007669"/>
    <property type="project" value="InterPro"/>
</dbReference>
<dbReference type="InterPro" id="IPR027417">
    <property type="entry name" value="P-loop_NTPase"/>
</dbReference>
<evidence type="ECO:0000256" key="4">
    <source>
        <dbReference type="ARBA" id="ARBA00022502"/>
    </source>
</evidence>
<dbReference type="AlphaFoldDB" id="A0AAU9WLX3"/>
<evidence type="ECO:0008006" key="15">
    <source>
        <dbReference type="Google" id="ProtNLM"/>
    </source>
</evidence>
<comment type="subcellular location">
    <subcellularLocation>
        <location evidence="1">Endoplasmic reticulum membrane</location>
        <topology evidence="1">Multi-pass membrane protein</topology>
    </subcellularLocation>
</comment>
<keyword evidence="6" id="KW-0808">Transferase</keyword>
<dbReference type="GO" id="GO:0005789">
    <property type="term" value="C:endoplasmic reticulum membrane"/>
    <property type="evidence" value="ECO:0007669"/>
    <property type="project" value="UniProtKB-SubCell"/>
</dbReference>
<dbReference type="GO" id="GO:0004376">
    <property type="term" value="F:GPI mannosyltransferase activity"/>
    <property type="evidence" value="ECO:0007669"/>
    <property type="project" value="InterPro"/>
</dbReference>
<evidence type="ECO:0000256" key="8">
    <source>
        <dbReference type="ARBA" id="ARBA00022824"/>
    </source>
</evidence>
<organism evidence="13 14">
    <name type="scientific">Pocillopora meandrina</name>
    <dbReference type="NCBI Taxonomy" id="46732"/>
    <lineage>
        <taxon>Eukaryota</taxon>
        <taxon>Metazoa</taxon>
        <taxon>Cnidaria</taxon>
        <taxon>Anthozoa</taxon>
        <taxon>Hexacorallia</taxon>
        <taxon>Scleractinia</taxon>
        <taxon>Astrocoeniina</taxon>
        <taxon>Pocilloporidae</taxon>
        <taxon>Pocillopora</taxon>
    </lineage>
</organism>
<keyword evidence="8" id="KW-0256">Endoplasmic reticulum</keyword>
<keyword evidence="7 12" id="KW-0812">Transmembrane</keyword>
<evidence type="ECO:0000256" key="6">
    <source>
        <dbReference type="ARBA" id="ARBA00022679"/>
    </source>
</evidence>
<feature type="transmembrane region" description="Helical" evidence="12">
    <location>
        <begin position="120"/>
        <end position="141"/>
    </location>
</feature>
<gene>
    <name evidence="13" type="ORF">PMEA_00007341</name>
</gene>
<feature type="transmembrane region" description="Helical" evidence="12">
    <location>
        <begin position="89"/>
        <end position="108"/>
    </location>
</feature>
<evidence type="ECO:0000313" key="13">
    <source>
        <dbReference type="EMBL" id="CAH3118435.1"/>
    </source>
</evidence>
<sequence>MVNLNMADEIAVVARWAISSRFLLLFSQIFVNEFINDYDSSSIINENGDSTPPTSWCDLIFQRMFEGFSKWDAAYFMKIAEDDYKYEQYLAFFPLFPWILRILVRLLHPPFQYFLNERSLYLAIGWILNSTLFTLAAISLYKLTFKLFGSRTTAMLSSLLFCFNPASVFMSSLYTESLFCCLQFTAMCFLEQNCTALPLLLFGLGCATRSNGVLSCGFLAHRMIKNYVSSELPSLITDPGSLTFWHVQRGAILLLRLIVLNGIVLVPFIIFQLNGYYLYCMPPRSLLRDLTHSPWCDKLVPFSYSYIQDNYWNVGFLRYFEVKQVPNFALAAPVIILSLNAVLIYCLSNRNIETVKTLGLLQSKEKSEKMTRKPIHQNVGITGKQDFDFYHHPDVFVYVVHVFFMSLFGLTSMHVQACIKKMGCGTSTPKDKEDKEGSKFDFSRRNTIVEKPNVVVEIGKGVKKIDPERRIVFIFGGPGSAKGCIVNDLKAMFGFAFISAEDLILQKLPKRAAEDGKDPVSGTHGLAELLKDNPEYLTLDWVLEILLEEIEKFPNQPILVDLIPNLKFMMRVDKFIKKCDIEMKEFEQKCPCAFALNLTLSKENLLKNIRNSHSPACAQPPSKDPRDASSDQGDEMDTSRTKRRFALYQKSVQDFLNYFNLEDRIVKVDTSAAQVQHIWDAMMDFFAAEMDFSASKVINTVVLFSFDQKTYQSIDKNRYPMKSVLLHELIKEPQASAEDVLSALAKHLDDSALQSRSFLVDVSGTSIDEEHISEQFTKPQILFVDVDVGQLDYFLHGLKRKTDRKKSIFRKKAQLYKSVSSTENETLLFPEHIDTELCRRIAICLAEQRAS</sequence>
<dbReference type="PANTHER" id="PTHR12468:SF2">
    <property type="entry name" value="GPI MANNOSYLTRANSFERASE 2"/>
    <property type="match status" value="1"/>
</dbReference>
<evidence type="ECO:0000256" key="7">
    <source>
        <dbReference type="ARBA" id="ARBA00022692"/>
    </source>
</evidence>
<accession>A0AAU9WLX3</accession>
<keyword evidence="10 12" id="KW-0472">Membrane</keyword>
<dbReference type="GO" id="GO:0006506">
    <property type="term" value="P:GPI anchor biosynthetic process"/>
    <property type="evidence" value="ECO:0007669"/>
    <property type="project" value="UniProtKB-KW"/>
</dbReference>
<feature type="transmembrane region" description="Helical" evidence="12">
    <location>
        <begin position="395"/>
        <end position="415"/>
    </location>
</feature>
<evidence type="ECO:0000256" key="11">
    <source>
        <dbReference type="SAM" id="MobiDB-lite"/>
    </source>
</evidence>
<dbReference type="EMBL" id="CALNXJ010000016">
    <property type="protein sequence ID" value="CAH3118435.1"/>
    <property type="molecule type" value="Genomic_DNA"/>
</dbReference>
<comment type="pathway">
    <text evidence="2">Glycolipid biosynthesis; glycosylphosphatidylinositol-anchor biosynthesis.</text>
</comment>
<keyword evidence="14" id="KW-1185">Reference proteome</keyword>
<feature type="transmembrane region" description="Helical" evidence="12">
    <location>
        <begin position="328"/>
        <end position="347"/>
    </location>
</feature>
<evidence type="ECO:0000256" key="9">
    <source>
        <dbReference type="ARBA" id="ARBA00022989"/>
    </source>
</evidence>
<evidence type="ECO:0000256" key="12">
    <source>
        <dbReference type="SAM" id="Phobius"/>
    </source>
</evidence>
<dbReference type="GO" id="GO:0031501">
    <property type="term" value="C:mannosyltransferase complex"/>
    <property type="evidence" value="ECO:0007669"/>
    <property type="project" value="TreeGrafter"/>
</dbReference>
<evidence type="ECO:0000313" key="14">
    <source>
        <dbReference type="Proteomes" id="UP001159428"/>
    </source>
</evidence>
<comment type="caution">
    <text evidence="13">The sequence shown here is derived from an EMBL/GenBank/DDBJ whole genome shotgun (WGS) entry which is preliminary data.</text>
</comment>
<keyword evidence="5" id="KW-0328">Glycosyltransferase</keyword>